<dbReference type="PANTHER" id="PTHR43446:SF1">
    <property type="entry name" value="BAND 7 DOMAIN-CONTAINING PROTEIN"/>
    <property type="match status" value="1"/>
</dbReference>
<feature type="transmembrane region" description="Helical" evidence="2">
    <location>
        <begin position="71"/>
        <end position="90"/>
    </location>
</feature>
<dbReference type="CDD" id="cd03402">
    <property type="entry name" value="SPFH_like_u2"/>
    <property type="match status" value="1"/>
</dbReference>
<protein>
    <submittedName>
        <fullName evidence="4">SPFH domain-containing protein</fullName>
    </submittedName>
</protein>
<feature type="transmembrane region" description="Helical" evidence="2">
    <location>
        <begin position="12"/>
        <end position="32"/>
    </location>
</feature>
<evidence type="ECO:0000313" key="4">
    <source>
        <dbReference type="EMBL" id="MDC0720235.1"/>
    </source>
</evidence>
<dbReference type="PANTHER" id="PTHR43446">
    <property type="entry name" value="MEMBRANE PROTEIN-RELATED"/>
    <property type="match status" value="1"/>
</dbReference>
<proteinExistence type="predicted"/>
<keyword evidence="5" id="KW-1185">Reference proteome</keyword>
<dbReference type="Proteomes" id="UP001221686">
    <property type="component" value="Unassembled WGS sequence"/>
</dbReference>
<feature type="transmembrane region" description="Helical" evidence="2">
    <location>
        <begin position="44"/>
        <end position="64"/>
    </location>
</feature>
<name>A0ABT5E2Y7_9BACT</name>
<comment type="subcellular location">
    <subcellularLocation>
        <location evidence="1">Membrane</location>
        <topology evidence="1">Single-pass membrane protein</topology>
    </subcellularLocation>
</comment>
<organism evidence="4 5">
    <name type="scientific">Nannocystis bainbridge</name>
    <dbReference type="NCBI Taxonomy" id="2995303"/>
    <lineage>
        <taxon>Bacteria</taxon>
        <taxon>Pseudomonadati</taxon>
        <taxon>Myxococcota</taxon>
        <taxon>Polyangia</taxon>
        <taxon>Nannocystales</taxon>
        <taxon>Nannocystaceae</taxon>
        <taxon>Nannocystis</taxon>
    </lineage>
</organism>
<keyword evidence="2" id="KW-1133">Transmembrane helix</keyword>
<comment type="caution">
    <text evidence="4">The sequence shown here is derived from an EMBL/GenBank/DDBJ whole genome shotgun (WGS) entry which is preliminary data.</text>
</comment>
<evidence type="ECO:0000256" key="2">
    <source>
        <dbReference type="SAM" id="Phobius"/>
    </source>
</evidence>
<sequence length="290" mass="31921">MTSIQQKRAFSLNGFIALFVWLALAAYGASMVVDIAQTQDADRVWQPIVLGLALLLALGGFFVNQPNEARVLVFFGRYVGTVASAGYHFANPFAAKHPVSLRVHNFNSEKLKVNDARGNPIEIAAVIVWRVTDSAKALLEVENYRGFVAIQSETAIRAVATRFPYDSHDGEVALRSHQDELNAGLQQEVQARLDVAGLEVVDCRLSHLAYAPEIAQAMLRRQQAEAVVAARRQIVEGAISMVEMSLRRLDEHGIVRLDEERKASMVNNLLVALVADREAQPVINTGSLYS</sequence>
<reference evidence="4 5" key="1">
    <citation type="submission" date="2022-11" db="EMBL/GenBank/DDBJ databases">
        <title>Minimal conservation of predation-associated metabolite biosynthetic gene clusters underscores biosynthetic potential of Myxococcota including descriptions for ten novel species: Archangium lansinium sp. nov., Myxococcus landrumus sp. nov., Nannocystis bai.</title>
        <authorList>
            <person name="Ahearne A."/>
            <person name="Stevens C."/>
            <person name="Dowd S."/>
        </authorList>
    </citation>
    <scope>NUCLEOTIDE SEQUENCE [LARGE SCALE GENOMIC DNA]</scope>
    <source>
        <strain evidence="4 5">BB15-2</strain>
    </source>
</reference>
<dbReference type="SUPFAM" id="SSF117892">
    <property type="entry name" value="Band 7/SPFH domain"/>
    <property type="match status" value="1"/>
</dbReference>
<gene>
    <name evidence="4" type="ORF">POL25_25270</name>
</gene>
<keyword evidence="2" id="KW-0812">Transmembrane</keyword>
<dbReference type="InterPro" id="IPR036013">
    <property type="entry name" value="Band_7/SPFH_dom_sf"/>
</dbReference>
<dbReference type="Pfam" id="PF01145">
    <property type="entry name" value="Band_7"/>
    <property type="match status" value="1"/>
</dbReference>
<dbReference type="RefSeq" id="WP_272088725.1">
    <property type="nucleotide sequence ID" value="NZ_JAQNDL010000002.1"/>
</dbReference>
<accession>A0ABT5E2Y7</accession>
<evidence type="ECO:0000256" key="1">
    <source>
        <dbReference type="ARBA" id="ARBA00004167"/>
    </source>
</evidence>
<feature type="domain" description="Band 7" evidence="3">
    <location>
        <begin position="59"/>
        <end position="222"/>
    </location>
</feature>
<dbReference type="EMBL" id="JAQNDL010000002">
    <property type="protein sequence ID" value="MDC0720235.1"/>
    <property type="molecule type" value="Genomic_DNA"/>
</dbReference>
<dbReference type="Gene3D" id="3.30.479.30">
    <property type="entry name" value="Band 7 domain"/>
    <property type="match status" value="1"/>
</dbReference>
<dbReference type="InterPro" id="IPR001107">
    <property type="entry name" value="Band_7"/>
</dbReference>
<dbReference type="SMART" id="SM00244">
    <property type="entry name" value="PHB"/>
    <property type="match status" value="1"/>
</dbReference>
<evidence type="ECO:0000259" key="3">
    <source>
        <dbReference type="SMART" id="SM00244"/>
    </source>
</evidence>
<keyword evidence="2" id="KW-0472">Membrane</keyword>
<evidence type="ECO:0000313" key="5">
    <source>
        <dbReference type="Proteomes" id="UP001221686"/>
    </source>
</evidence>